<keyword evidence="3" id="KW-0677">Repeat</keyword>
<protein>
    <recommendedName>
        <fullName evidence="5">B box-type domain-containing protein</fullName>
    </recommendedName>
</protein>
<keyword evidence="2" id="KW-0433">Leucine-rich repeat</keyword>
<dbReference type="Gene3D" id="3.30.160.60">
    <property type="entry name" value="Classic Zinc Finger"/>
    <property type="match status" value="1"/>
</dbReference>
<dbReference type="OrthoDB" id="289415at2759"/>
<evidence type="ECO:0000259" key="5">
    <source>
        <dbReference type="SMART" id="SM00336"/>
    </source>
</evidence>
<dbReference type="EMBL" id="RRYP01006660">
    <property type="protein sequence ID" value="TNV81038.1"/>
    <property type="molecule type" value="Genomic_DNA"/>
</dbReference>
<dbReference type="GO" id="GO:0005829">
    <property type="term" value="C:cytosol"/>
    <property type="evidence" value="ECO:0007669"/>
    <property type="project" value="TreeGrafter"/>
</dbReference>
<dbReference type="SMART" id="SM00368">
    <property type="entry name" value="LRR_RI"/>
    <property type="match status" value="6"/>
</dbReference>
<gene>
    <name evidence="6" type="ORF">FGO68_gene5183</name>
</gene>
<dbReference type="InterPro" id="IPR000315">
    <property type="entry name" value="Znf_B-box"/>
</dbReference>
<dbReference type="InterPro" id="IPR032675">
    <property type="entry name" value="LRR_dom_sf"/>
</dbReference>
<dbReference type="GO" id="GO:0006913">
    <property type="term" value="P:nucleocytoplasmic transport"/>
    <property type="evidence" value="ECO:0007669"/>
    <property type="project" value="TreeGrafter"/>
</dbReference>
<keyword evidence="1" id="KW-0343">GTPase activation</keyword>
<feature type="domain" description="B box-type" evidence="5">
    <location>
        <begin position="153"/>
        <end position="195"/>
    </location>
</feature>
<reference evidence="6" key="1">
    <citation type="submission" date="2019-06" db="EMBL/GenBank/DDBJ databases">
        <authorList>
            <person name="Zheng W."/>
        </authorList>
    </citation>
    <scope>NUCLEOTIDE SEQUENCE</scope>
    <source>
        <strain evidence="6">QDHG01</strain>
    </source>
</reference>
<evidence type="ECO:0000313" key="7">
    <source>
        <dbReference type="Proteomes" id="UP000785679"/>
    </source>
</evidence>
<dbReference type="GO" id="GO:0005634">
    <property type="term" value="C:nucleus"/>
    <property type="evidence" value="ECO:0007669"/>
    <property type="project" value="TreeGrafter"/>
</dbReference>
<dbReference type="SUPFAM" id="SSF57845">
    <property type="entry name" value="B-box zinc-binding domain"/>
    <property type="match status" value="1"/>
</dbReference>
<dbReference type="SMART" id="SM00336">
    <property type="entry name" value="BBOX"/>
    <property type="match status" value="1"/>
</dbReference>
<dbReference type="InterPro" id="IPR027038">
    <property type="entry name" value="RanGap"/>
</dbReference>
<dbReference type="PANTHER" id="PTHR24113">
    <property type="entry name" value="RAN GTPASE-ACTIVATING PROTEIN 1"/>
    <property type="match status" value="1"/>
</dbReference>
<dbReference type="GO" id="GO:0005096">
    <property type="term" value="F:GTPase activator activity"/>
    <property type="evidence" value="ECO:0007669"/>
    <property type="project" value="UniProtKB-KW"/>
</dbReference>
<dbReference type="SUPFAM" id="SSF52047">
    <property type="entry name" value="RNI-like"/>
    <property type="match status" value="1"/>
</dbReference>
<evidence type="ECO:0000256" key="3">
    <source>
        <dbReference type="ARBA" id="ARBA00022737"/>
    </source>
</evidence>
<dbReference type="GO" id="GO:0008270">
    <property type="term" value="F:zinc ion binding"/>
    <property type="evidence" value="ECO:0007669"/>
    <property type="project" value="InterPro"/>
</dbReference>
<evidence type="ECO:0000256" key="2">
    <source>
        <dbReference type="ARBA" id="ARBA00022614"/>
    </source>
</evidence>
<evidence type="ECO:0000256" key="1">
    <source>
        <dbReference type="ARBA" id="ARBA00022468"/>
    </source>
</evidence>
<dbReference type="InterPro" id="IPR001611">
    <property type="entry name" value="Leu-rich_rpt"/>
</dbReference>
<proteinExistence type="predicted"/>
<keyword evidence="7" id="KW-1185">Reference proteome</keyword>
<organism evidence="6 7">
    <name type="scientific">Halteria grandinella</name>
    <dbReference type="NCBI Taxonomy" id="5974"/>
    <lineage>
        <taxon>Eukaryota</taxon>
        <taxon>Sar</taxon>
        <taxon>Alveolata</taxon>
        <taxon>Ciliophora</taxon>
        <taxon>Intramacronucleata</taxon>
        <taxon>Spirotrichea</taxon>
        <taxon>Stichotrichia</taxon>
        <taxon>Sporadotrichida</taxon>
        <taxon>Halteriidae</taxon>
        <taxon>Halteria</taxon>
    </lineage>
</organism>
<accession>A0A8J8NT63</accession>
<comment type="caution">
    <text evidence="6">The sequence shown here is derived from an EMBL/GenBank/DDBJ whole genome shotgun (WGS) entry which is preliminary data.</text>
</comment>
<evidence type="ECO:0000313" key="6">
    <source>
        <dbReference type="EMBL" id="TNV81038.1"/>
    </source>
</evidence>
<dbReference type="GO" id="GO:0031267">
    <property type="term" value="F:small GTPase binding"/>
    <property type="evidence" value="ECO:0007669"/>
    <property type="project" value="TreeGrafter"/>
</dbReference>
<evidence type="ECO:0000256" key="4">
    <source>
        <dbReference type="SAM" id="MobiDB-lite"/>
    </source>
</evidence>
<dbReference type="GO" id="GO:0048471">
    <property type="term" value="C:perinuclear region of cytoplasm"/>
    <property type="evidence" value="ECO:0007669"/>
    <property type="project" value="TreeGrafter"/>
</dbReference>
<feature type="region of interest" description="Disordered" evidence="4">
    <location>
        <begin position="1"/>
        <end position="32"/>
    </location>
</feature>
<dbReference type="Pfam" id="PF13516">
    <property type="entry name" value="LRR_6"/>
    <property type="match status" value="4"/>
</dbReference>
<sequence length="622" mass="71021">MNRYSLQQSQPQIPHRTSQQFNSSVSRTHQSAGKFQQVNNMLRSSIGSSYGGEIGSGAANMSSAKNKFVNKQGRPFTKMEYEGDNELNSFSHHPHHLNSSITSQQNIRTAHRQLISLQNSKSNFRPNPTQRFNKTSHFKGSQRKSSSLGPLISPADLCPQHGFPLTQLCKECRDSFICEVCSVDGDHRLHEVINLRPLVVDIMRKFEDNFDTFEQQFAKVRESRVSDYRKQIYKEFEDFFTKVHQQIDSLKRQKRQEIEEVFRKLKIDDLSDLGKYQELSQNVERALIDMQGHYKDLAFSKIFSNRESIRKIDKAIVDISSHLSQAHQVYENKWRSLIHIQRDEQVIENVIKQFVETNFKTFGSLAVPTRTVDAEVMKICEGVKLDIEVINQVNETKQFMTIEEQRVVLNSVKGIYQGMKSLVLNYGQVTDYGLGIIAQSLKFNKTIQKVDLTSNKFSDLGVSLLANTLRDHHTSVSILKLGANKLKDKSCQHLYEALQENICLSELHLDENMIGNEGARYLGMLLLQNTEISHIYLENNQIDDEGCEYLATGLKGNKSLQYLYLNSNKITGYGAFKLADAILNGSSAIKCLSLHGNHITEGHKDQLKQRCGDRICVYNPLQ</sequence>
<feature type="compositionally biased region" description="Polar residues" evidence="4">
    <location>
        <begin position="118"/>
        <end position="133"/>
    </location>
</feature>
<name>A0A8J8NT63_HALGN</name>
<dbReference type="CDD" id="cd19756">
    <property type="entry name" value="Bbox2"/>
    <property type="match status" value="1"/>
</dbReference>
<dbReference type="AlphaFoldDB" id="A0A8J8NT63"/>
<feature type="region of interest" description="Disordered" evidence="4">
    <location>
        <begin position="118"/>
        <end position="147"/>
    </location>
</feature>
<dbReference type="Gene3D" id="3.80.10.10">
    <property type="entry name" value="Ribonuclease Inhibitor"/>
    <property type="match status" value="1"/>
</dbReference>
<dbReference type="Proteomes" id="UP000785679">
    <property type="component" value="Unassembled WGS sequence"/>
</dbReference>
<dbReference type="PANTHER" id="PTHR24113:SF12">
    <property type="entry name" value="RAN GTPASE-ACTIVATING PROTEIN 1"/>
    <property type="match status" value="1"/>
</dbReference>